<reference evidence="9 10" key="1">
    <citation type="journal article" date="2018" name="Nat. Ecol. Evol.">
        <title>Shark genomes provide insights into elasmobranch evolution and the origin of vertebrates.</title>
        <authorList>
            <person name="Hara Y"/>
            <person name="Yamaguchi K"/>
            <person name="Onimaru K"/>
            <person name="Kadota M"/>
            <person name="Koyanagi M"/>
            <person name="Keeley SD"/>
            <person name="Tatsumi K"/>
            <person name="Tanaka K"/>
            <person name="Motone F"/>
            <person name="Kageyama Y"/>
            <person name="Nozu R"/>
            <person name="Adachi N"/>
            <person name="Nishimura O"/>
            <person name="Nakagawa R"/>
            <person name="Tanegashima C"/>
            <person name="Kiyatake I"/>
            <person name="Matsumoto R"/>
            <person name="Murakumo K"/>
            <person name="Nishida K"/>
            <person name="Terakita A"/>
            <person name="Kuratani S"/>
            <person name="Sato K"/>
            <person name="Hyodo S Kuraku.S."/>
        </authorList>
    </citation>
    <scope>NUCLEOTIDE SEQUENCE [LARGE SCALE GENOMIC DNA]</scope>
</reference>
<feature type="non-terminal residue" evidence="9">
    <location>
        <position position="1"/>
    </location>
</feature>
<dbReference type="STRING" id="75743.A0A401Q855"/>
<organism evidence="9 10">
    <name type="scientific">Scyliorhinus torazame</name>
    <name type="common">Cloudy catshark</name>
    <name type="synonym">Catulus torazame</name>
    <dbReference type="NCBI Taxonomy" id="75743"/>
    <lineage>
        <taxon>Eukaryota</taxon>
        <taxon>Metazoa</taxon>
        <taxon>Chordata</taxon>
        <taxon>Craniata</taxon>
        <taxon>Vertebrata</taxon>
        <taxon>Chondrichthyes</taxon>
        <taxon>Elasmobranchii</taxon>
        <taxon>Galeomorphii</taxon>
        <taxon>Galeoidea</taxon>
        <taxon>Carcharhiniformes</taxon>
        <taxon>Scyliorhinidae</taxon>
        <taxon>Scyliorhinus</taxon>
    </lineage>
</organism>
<dbReference type="InterPro" id="IPR016024">
    <property type="entry name" value="ARM-type_fold"/>
</dbReference>
<dbReference type="Pfam" id="PF25780">
    <property type="entry name" value="TPR_IPO5"/>
    <property type="match status" value="1"/>
</dbReference>
<dbReference type="OMA" id="QHETERV"/>
<dbReference type="OrthoDB" id="7862313at2759"/>
<dbReference type="InterPro" id="IPR011989">
    <property type="entry name" value="ARM-like"/>
</dbReference>
<dbReference type="InterPro" id="IPR057672">
    <property type="entry name" value="TPR_IPO4/5"/>
</dbReference>
<comment type="caution">
    <text evidence="9">The sequence shown here is derived from an EMBL/GenBank/DDBJ whole genome shotgun (WGS) entry which is preliminary data.</text>
</comment>
<keyword evidence="7" id="KW-0539">Nucleus</keyword>
<protein>
    <recommendedName>
        <fullName evidence="8">IPO4/5-like TPR repeats domain-containing protein</fullName>
    </recommendedName>
</protein>
<comment type="subcellular location">
    <subcellularLocation>
        <location evidence="2">Cytoplasm</location>
    </subcellularLocation>
    <subcellularLocation>
        <location evidence="1">Nucleus</location>
    </subcellularLocation>
</comment>
<dbReference type="PANTHER" id="PTHR10527">
    <property type="entry name" value="IMPORTIN BETA"/>
    <property type="match status" value="1"/>
</dbReference>
<dbReference type="InterPro" id="IPR040122">
    <property type="entry name" value="Importin_beta"/>
</dbReference>
<evidence type="ECO:0000256" key="7">
    <source>
        <dbReference type="ARBA" id="ARBA00023242"/>
    </source>
</evidence>
<evidence type="ECO:0000256" key="5">
    <source>
        <dbReference type="ARBA" id="ARBA00022737"/>
    </source>
</evidence>
<name>A0A401Q855_SCYTO</name>
<evidence type="ECO:0000256" key="1">
    <source>
        <dbReference type="ARBA" id="ARBA00004123"/>
    </source>
</evidence>
<gene>
    <name evidence="9" type="ORF">scyTo_0023005</name>
</gene>
<keyword evidence="3" id="KW-0813">Transport</keyword>
<dbReference type="EMBL" id="BFAA01025493">
    <property type="protein sequence ID" value="GCB81550.1"/>
    <property type="molecule type" value="Genomic_DNA"/>
</dbReference>
<proteinExistence type="predicted"/>
<accession>A0A401Q855</accession>
<keyword evidence="5" id="KW-0677">Repeat</keyword>
<keyword evidence="4" id="KW-0963">Cytoplasm</keyword>
<dbReference type="GO" id="GO:0006606">
    <property type="term" value="P:protein import into nucleus"/>
    <property type="evidence" value="ECO:0007669"/>
    <property type="project" value="InterPro"/>
</dbReference>
<evidence type="ECO:0000256" key="4">
    <source>
        <dbReference type="ARBA" id="ARBA00022490"/>
    </source>
</evidence>
<evidence type="ECO:0000259" key="8">
    <source>
        <dbReference type="Pfam" id="PF25780"/>
    </source>
</evidence>
<keyword evidence="10" id="KW-1185">Reference proteome</keyword>
<dbReference type="Gene3D" id="1.25.10.10">
    <property type="entry name" value="Leucine-rich Repeat Variant"/>
    <property type="match status" value="1"/>
</dbReference>
<evidence type="ECO:0000256" key="2">
    <source>
        <dbReference type="ARBA" id="ARBA00004496"/>
    </source>
</evidence>
<evidence type="ECO:0000256" key="6">
    <source>
        <dbReference type="ARBA" id="ARBA00022927"/>
    </source>
</evidence>
<dbReference type="SUPFAM" id="SSF48371">
    <property type="entry name" value="ARM repeat"/>
    <property type="match status" value="1"/>
</dbReference>
<dbReference type="GO" id="GO:0005737">
    <property type="term" value="C:cytoplasm"/>
    <property type="evidence" value="ECO:0007669"/>
    <property type="project" value="UniProtKB-SubCell"/>
</dbReference>
<evidence type="ECO:0000256" key="3">
    <source>
        <dbReference type="ARBA" id="ARBA00022448"/>
    </source>
</evidence>
<evidence type="ECO:0000313" key="10">
    <source>
        <dbReference type="Proteomes" id="UP000288216"/>
    </source>
</evidence>
<feature type="domain" description="IPO4/5-like TPR repeats" evidence="8">
    <location>
        <begin position="1"/>
        <end position="156"/>
    </location>
</feature>
<evidence type="ECO:0000313" key="9">
    <source>
        <dbReference type="EMBL" id="GCB81550.1"/>
    </source>
</evidence>
<sequence>HKVRHSVAQLAAIIVKHETPEKWPQLLQFITQWTKSSVPEERQVGMLLLSTVVDISTESFKRHFRELMRLFHQTLEDHDNPLVVFYTIQTLTAVVSYMGTDEVNMMRPMIPKLLIAIQTLIQHNQDQASEAMEVFDELMESEVSIIVPYLSQIVHFCLE</sequence>
<dbReference type="AlphaFoldDB" id="A0A401Q855"/>
<keyword evidence="6" id="KW-0653">Protein transport</keyword>
<feature type="non-terminal residue" evidence="9">
    <location>
        <position position="159"/>
    </location>
</feature>
<dbReference type="Proteomes" id="UP000288216">
    <property type="component" value="Unassembled WGS sequence"/>
</dbReference>